<dbReference type="Proteomes" id="UP000251526">
    <property type="component" value="Segment"/>
</dbReference>
<accession>A0A2Z4Q3E8</accession>
<dbReference type="EMBL" id="MH491968">
    <property type="protein sequence ID" value="AWY04389.1"/>
    <property type="molecule type" value="Genomic_DNA"/>
</dbReference>
<evidence type="ECO:0000313" key="1">
    <source>
        <dbReference type="EMBL" id="AWY04389.1"/>
    </source>
</evidence>
<evidence type="ECO:0000313" key="2">
    <source>
        <dbReference type="Proteomes" id="UP000251526"/>
    </source>
</evidence>
<sequence length="67" mass="7768">METQIDVKVISRNKELDKSAFKKGRVITIDLEDMVAYHCGLIWNVQRVNEFYFCLAGDSQTVMEIVK</sequence>
<proteinExistence type="predicted"/>
<protein>
    <submittedName>
        <fullName evidence="1">Uncharacterized protein</fullName>
    </submittedName>
</protein>
<reference evidence="2" key="1">
    <citation type="submission" date="2018-06" db="EMBL/GenBank/DDBJ databases">
        <title>Complete genome of Escherichia coli bacteriophage LL5.</title>
        <authorList>
            <person name="Lessor L."/>
            <person name="Piya D.K."/>
            <person name="Gill J.J."/>
            <person name="Young R."/>
        </authorList>
    </citation>
    <scope>NUCLEOTIDE SEQUENCE [LARGE SCALE GENOMIC DNA]</scope>
    <source>
        <strain evidence="2">Escherichia coli str. MG1655</strain>
    </source>
</reference>
<dbReference type="InterPro" id="IPR057610">
    <property type="entry name" value="Gp54-like"/>
</dbReference>
<name>A0A2Z4Q3E8_9CAUD</name>
<organism evidence="1 2">
    <name type="scientific">Escherichia phage LL5</name>
    <dbReference type="NCBI Taxonomy" id="2233992"/>
    <lineage>
        <taxon>Viruses</taxon>
        <taxon>Duplodnaviria</taxon>
        <taxon>Heunggongvirae</taxon>
        <taxon>Uroviricota</taxon>
        <taxon>Caudoviricetes</taxon>
        <taxon>Drexlerviridae</taxon>
        <taxon>Tempevirinae</taxon>
        <taxon>Tlsvirus</taxon>
        <taxon>Tlsvirus LL5</taxon>
    </lineage>
</organism>
<gene>
    <name evidence="1" type="ORF">CPT_LL5_87</name>
</gene>
<dbReference type="Pfam" id="PF25180">
    <property type="entry name" value="Gp54"/>
    <property type="match status" value="1"/>
</dbReference>
<keyword evidence="2" id="KW-1185">Reference proteome</keyword>